<sequence>MPDKPLHTTSLDTAAALTLKEKEQGATDSKCTFLAGGSLAILPRPQSATSGIRMRVNIQAESYVGAIPFFAGTMLSKSVVAATTSLKRNGLSMSIIQDDSTSTIVSRLKRTPPLGSSSAHQLSLSRSFSAARAGCQGRTICLYPSSDPLYRFAPFGDANLYHTRTTWLSTPLRNCVQFIFSALIRATLPSSLPGTSHPPMLASHLIARGPSRN</sequence>
<gene>
    <name evidence="1" type="ORF">EV421DRAFT_1908508</name>
</gene>
<dbReference type="AlphaFoldDB" id="A0AA39MIJ7"/>
<protein>
    <submittedName>
        <fullName evidence="1">Uncharacterized protein</fullName>
    </submittedName>
</protein>
<proteinExistence type="predicted"/>
<dbReference type="Proteomes" id="UP001175226">
    <property type="component" value="Unassembled WGS sequence"/>
</dbReference>
<keyword evidence="2" id="KW-1185">Reference proteome</keyword>
<organism evidence="1 2">
    <name type="scientific">Armillaria borealis</name>
    <dbReference type="NCBI Taxonomy" id="47425"/>
    <lineage>
        <taxon>Eukaryota</taxon>
        <taxon>Fungi</taxon>
        <taxon>Dikarya</taxon>
        <taxon>Basidiomycota</taxon>
        <taxon>Agaricomycotina</taxon>
        <taxon>Agaricomycetes</taxon>
        <taxon>Agaricomycetidae</taxon>
        <taxon>Agaricales</taxon>
        <taxon>Marasmiineae</taxon>
        <taxon>Physalacriaceae</taxon>
        <taxon>Armillaria</taxon>
    </lineage>
</organism>
<comment type="caution">
    <text evidence="1">The sequence shown here is derived from an EMBL/GenBank/DDBJ whole genome shotgun (WGS) entry which is preliminary data.</text>
</comment>
<evidence type="ECO:0000313" key="1">
    <source>
        <dbReference type="EMBL" id="KAK0435632.1"/>
    </source>
</evidence>
<dbReference type="EMBL" id="JAUEPT010000061">
    <property type="protein sequence ID" value="KAK0435632.1"/>
    <property type="molecule type" value="Genomic_DNA"/>
</dbReference>
<evidence type="ECO:0000313" key="2">
    <source>
        <dbReference type="Proteomes" id="UP001175226"/>
    </source>
</evidence>
<reference evidence="1" key="1">
    <citation type="submission" date="2023-06" db="EMBL/GenBank/DDBJ databases">
        <authorList>
            <consortium name="Lawrence Berkeley National Laboratory"/>
            <person name="Ahrendt S."/>
            <person name="Sahu N."/>
            <person name="Indic B."/>
            <person name="Wong-Bajracharya J."/>
            <person name="Merenyi Z."/>
            <person name="Ke H.-M."/>
            <person name="Monk M."/>
            <person name="Kocsube S."/>
            <person name="Drula E."/>
            <person name="Lipzen A."/>
            <person name="Balint B."/>
            <person name="Henrissat B."/>
            <person name="Andreopoulos B."/>
            <person name="Martin F.M."/>
            <person name="Harder C.B."/>
            <person name="Rigling D."/>
            <person name="Ford K.L."/>
            <person name="Foster G.D."/>
            <person name="Pangilinan J."/>
            <person name="Papanicolaou A."/>
            <person name="Barry K."/>
            <person name="LaButti K."/>
            <person name="Viragh M."/>
            <person name="Koriabine M."/>
            <person name="Yan M."/>
            <person name="Riley R."/>
            <person name="Champramary S."/>
            <person name="Plett K.L."/>
            <person name="Tsai I.J."/>
            <person name="Slot J."/>
            <person name="Sipos G."/>
            <person name="Plett J."/>
            <person name="Nagy L.G."/>
            <person name="Grigoriev I.V."/>
        </authorList>
    </citation>
    <scope>NUCLEOTIDE SEQUENCE</scope>
    <source>
        <strain evidence="1">FPL87.14</strain>
    </source>
</reference>
<accession>A0AA39MIJ7</accession>
<name>A0AA39MIJ7_9AGAR</name>